<dbReference type="Gene3D" id="3.30.200.20">
    <property type="entry name" value="Phosphorylase Kinase, domain 1"/>
    <property type="match status" value="1"/>
</dbReference>
<dbReference type="Gene3D" id="1.10.510.10">
    <property type="entry name" value="Transferase(Phosphotransferase) domain 1"/>
    <property type="match status" value="1"/>
</dbReference>
<dbReference type="Proteomes" id="UP000306102">
    <property type="component" value="Unassembled WGS sequence"/>
</dbReference>
<dbReference type="SUPFAM" id="SSF56112">
    <property type="entry name" value="Protein kinase-like (PK-like)"/>
    <property type="match status" value="1"/>
</dbReference>
<evidence type="ECO:0000256" key="10">
    <source>
        <dbReference type="ARBA" id="ARBA00047899"/>
    </source>
</evidence>
<dbReference type="GO" id="GO:0004674">
    <property type="term" value="F:protein serine/threonine kinase activity"/>
    <property type="evidence" value="ECO:0007669"/>
    <property type="project" value="UniProtKB-KW"/>
</dbReference>
<dbReference type="InterPro" id="IPR017441">
    <property type="entry name" value="Protein_kinase_ATP_BS"/>
</dbReference>
<organism evidence="16 17">
    <name type="scientific">Camellia sinensis var. sinensis</name>
    <name type="common">China tea</name>
    <dbReference type="NCBI Taxonomy" id="542762"/>
    <lineage>
        <taxon>Eukaryota</taxon>
        <taxon>Viridiplantae</taxon>
        <taxon>Streptophyta</taxon>
        <taxon>Embryophyta</taxon>
        <taxon>Tracheophyta</taxon>
        <taxon>Spermatophyta</taxon>
        <taxon>Magnoliopsida</taxon>
        <taxon>eudicotyledons</taxon>
        <taxon>Gunneridae</taxon>
        <taxon>Pentapetalae</taxon>
        <taxon>asterids</taxon>
        <taxon>Ericales</taxon>
        <taxon>Theaceae</taxon>
        <taxon>Camellia</taxon>
    </lineage>
</organism>
<feature type="chain" id="PRO_5020262288" description="non-specific serine/threonine protein kinase" evidence="13">
    <location>
        <begin position="24"/>
        <end position="420"/>
    </location>
</feature>
<feature type="domain" description="Bulb-type lectin" evidence="15">
    <location>
        <begin position="26"/>
        <end position="145"/>
    </location>
</feature>
<dbReference type="Pfam" id="PF01453">
    <property type="entry name" value="B_lectin"/>
    <property type="match status" value="1"/>
</dbReference>
<dbReference type="PANTHER" id="PTHR47976">
    <property type="entry name" value="G-TYPE LECTIN S-RECEPTOR-LIKE SERINE/THREONINE-PROTEIN KINASE SD2-5"/>
    <property type="match status" value="1"/>
</dbReference>
<evidence type="ECO:0000256" key="4">
    <source>
        <dbReference type="ARBA" id="ARBA00022679"/>
    </source>
</evidence>
<keyword evidence="4" id="KW-0808">Transferase</keyword>
<keyword evidence="3" id="KW-0245">EGF-like domain</keyword>
<evidence type="ECO:0000256" key="6">
    <source>
        <dbReference type="ARBA" id="ARBA00022741"/>
    </source>
</evidence>
<dbReference type="Pfam" id="PF00069">
    <property type="entry name" value="Pkinase"/>
    <property type="match status" value="1"/>
</dbReference>
<dbReference type="InterPro" id="IPR001480">
    <property type="entry name" value="Bulb-type_lectin_dom"/>
</dbReference>
<evidence type="ECO:0000256" key="8">
    <source>
        <dbReference type="ARBA" id="ARBA00022840"/>
    </source>
</evidence>
<dbReference type="PANTHER" id="PTHR47976:SF15">
    <property type="entry name" value="G-TYPE LECTIN S-RECEPTOR-LIKE SERINE_THREONINE-PROTEIN KINASE RLK1"/>
    <property type="match status" value="1"/>
</dbReference>
<evidence type="ECO:0000259" key="14">
    <source>
        <dbReference type="PROSITE" id="PS50011"/>
    </source>
</evidence>
<evidence type="ECO:0000256" key="3">
    <source>
        <dbReference type="ARBA" id="ARBA00022536"/>
    </source>
</evidence>
<evidence type="ECO:0000256" key="7">
    <source>
        <dbReference type="ARBA" id="ARBA00022777"/>
    </source>
</evidence>
<dbReference type="AlphaFoldDB" id="A0A4S4F0Q5"/>
<keyword evidence="9" id="KW-0325">Glycoprotein</keyword>
<proteinExistence type="predicted"/>
<gene>
    <name evidence="16" type="ORF">TEA_023026</name>
</gene>
<dbReference type="InterPro" id="IPR036426">
    <property type="entry name" value="Bulb-type_lectin_dom_sf"/>
</dbReference>
<dbReference type="PROSITE" id="PS00107">
    <property type="entry name" value="PROTEIN_KINASE_ATP"/>
    <property type="match status" value="1"/>
</dbReference>
<dbReference type="InterPro" id="IPR051343">
    <property type="entry name" value="G-type_lectin_kinases/EP1-like"/>
</dbReference>
<dbReference type="EC" id="2.7.11.1" evidence="1"/>
<protein>
    <recommendedName>
        <fullName evidence="1">non-specific serine/threonine protein kinase</fullName>
        <ecNumber evidence="1">2.7.11.1</ecNumber>
    </recommendedName>
</protein>
<comment type="caution">
    <text evidence="16">The sequence shown here is derived from an EMBL/GenBank/DDBJ whole genome shotgun (WGS) entry which is preliminary data.</text>
</comment>
<dbReference type="Gene3D" id="2.90.10.10">
    <property type="entry name" value="Bulb-type lectin domain"/>
    <property type="match status" value="1"/>
</dbReference>
<comment type="catalytic activity">
    <reaction evidence="10">
        <text>L-threonyl-[protein] + ATP = O-phospho-L-threonyl-[protein] + ADP + H(+)</text>
        <dbReference type="Rhea" id="RHEA:46608"/>
        <dbReference type="Rhea" id="RHEA-COMP:11060"/>
        <dbReference type="Rhea" id="RHEA-COMP:11605"/>
        <dbReference type="ChEBI" id="CHEBI:15378"/>
        <dbReference type="ChEBI" id="CHEBI:30013"/>
        <dbReference type="ChEBI" id="CHEBI:30616"/>
        <dbReference type="ChEBI" id="CHEBI:61977"/>
        <dbReference type="ChEBI" id="CHEBI:456216"/>
        <dbReference type="EC" id="2.7.11.1"/>
    </reaction>
</comment>
<dbReference type="SUPFAM" id="SSF51110">
    <property type="entry name" value="alpha-D-mannose-specific plant lectins"/>
    <property type="match status" value="1"/>
</dbReference>
<dbReference type="FunFam" id="2.90.10.10:FF:000013">
    <property type="entry name" value="G-type lectin S-receptor-like serine/threonine-protein kinase LECRK1"/>
    <property type="match status" value="1"/>
</dbReference>
<evidence type="ECO:0000256" key="13">
    <source>
        <dbReference type="SAM" id="SignalP"/>
    </source>
</evidence>
<dbReference type="GO" id="GO:0005524">
    <property type="term" value="F:ATP binding"/>
    <property type="evidence" value="ECO:0007669"/>
    <property type="project" value="UniProtKB-UniRule"/>
</dbReference>
<feature type="binding site" evidence="12">
    <location>
        <position position="277"/>
    </location>
    <ligand>
        <name>ATP</name>
        <dbReference type="ChEBI" id="CHEBI:30616"/>
    </ligand>
</feature>
<keyword evidence="5 13" id="KW-0732">Signal</keyword>
<evidence type="ECO:0000256" key="2">
    <source>
        <dbReference type="ARBA" id="ARBA00022527"/>
    </source>
</evidence>
<comment type="catalytic activity">
    <reaction evidence="11">
        <text>L-seryl-[protein] + ATP = O-phospho-L-seryl-[protein] + ADP + H(+)</text>
        <dbReference type="Rhea" id="RHEA:17989"/>
        <dbReference type="Rhea" id="RHEA-COMP:9863"/>
        <dbReference type="Rhea" id="RHEA-COMP:11604"/>
        <dbReference type="ChEBI" id="CHEBI:15378"/>
        <dbReference type="ChEBI" id="CHEBI:29999"/>
        <dbReference type="ChEBI" id="CHEBI:30616"/>
        <dbReference type="ChEBI" id="CHEBI:83421"/>
        <dbReference type="ChEBI" id="CHEBI:456216"/>
        <dbReference type="EC" id="2.7.11.1"/>
    </reaction>
</comment>
<dbReference type="PROSITE" id="PS50927">
    <property type="entry name" value="BULB_LECTIN"/>
    <property type="match status" value="1"/>
</dbReference>
<dbReference type="SMART" id="SM00220">
    <property type="entry name" value="S_TKc"/>
    <property type="match status" value="1"/>
</dbReference>
<dbReference type="SMART" id="SM00108">
    <property type="entry name" value="B_lectin"/>
    <property type="match status" value="1"/>
</dbReference>
<keyword evidence="7" id="KW-0418">Kinase</keyword>
<reference evidence="16 17" key="1">
    <citation type="journal article" date="2018" name="Proc. Natl. Acad. Sci. U.S.A.">
        <title>Draft genome sequence of Camellia sinensis var. sinensis provides insights into the evolution of the tea genome and tea quality.</title>
        <authorList>
            <person name="Wei C."/>
            <person name="Yang H."/>
            <person name="Wang S."/>
            <person name="Zhao J."/>
            <person name="Liu C."/>
            <person name="Gao L."/>
            <person name="Xia E."/>
            <person name="Lu Y."/>
            <person name="Tai Y."/>
            <person name="She G."/>
            <person name="Sun J."/>
            <person name="Cao H."/>
            <person name="Tong W."/>
            <person name="Gao Q."/>
            <person name="Li Y."/>
            <person name="Deng W."/>
            <person name="Jiang X."/>
            <person name="Wang W."/>
            <person name="Chen Q."/>
            <person name="Zhang S."/>
            <person name="Li H."/>
            <person name="Wu J."/>
            <person name="Wang P."/>
            <person name="Li P."/>
            <person name="Shi C."/>
            <person name="Zheng F."/>
            <person name="Jian J."/>
            <person name="Huang B."/>
            <person name="Shan D."/>
            <person name="Shi M."/>
            <person name="Fang C."/>
            <person name="Yue Y."/>
            <person name="Li F."/>
            <person name="Li D."/>
            <person name="Wei S."/>
            <person name="Han B."/>
            <person name="Jiang C."/>
            <person name="Yin Y."/>
            <person name="Xia T."/>
            <person name="Zhang Z."/>
            <person name="Bennetzen J.L."/>
            <person name="Zhao S."/>
            <person name="Wan X."/>
        </authorList>
    </citation>
    <scope>NUCLEOTIDE SEQUENCE [LARGE SCALE GENOMIC DNA]</scope>
    <source>
        <strain evidence="17">cv. Shuchazao</strain>
        <tissue evidence="16">Leaf</tissue>
    </source>
</reference>
<feature type="domain" description="Protein kinase" evidence="14">
    <location>
        <begin position="247"/>
        <end position="420"/>
    </location>
</feature>
<evidence type="ECO:0000313" key="16">
    <source>
        <dbReference type="EMBL" id="THG22455.1"/>
    </source>
</evidence>
<dbReference type="InterPro" id="IPR011009">
    <property type="entry name" value="Kinase-like_dom_sf"/>
</dbReference>
<evidence type="ECO:0000256" key="9">
    <source>
        <dbReference type="ARBA" id="ARBA00023180"/>
    </source>
</evidence>
<evidence type="ECO:0000256" key="12">
    <source>
        <dbReference type="PROSITE-ProRule" id="PRU10141"/>
    </source>
</evidence>
<evidence type="ECO:0000256" key="1">
    <source>
        <dbReference type="ARBA" id="ARBA00012513"/>
    </source>
</evidence>
<evidence type="ECO:0000256" key="5">
    <source>
        <dbReference type="ARBA" id="ARBA00022729"/>
    </source>
</evidence>
<evidence type="ECO:0000256" key="11">
    <source>
        <dbReference type="ARBA" id="ARBA00048679"/>
    </source>
</evidence>
<name>A0A4S4F0Q5_CAMSN</name>
<evidence type="ECO:0000313" key="17">
    <source>
        <dbReference type="Proteomes" id="UP000306102"/>
    </source>
</evidence>
<dbReference type="FunFam" id="1.10.510.10:FF:001023">
    <property type="entry name" value="Os07g0541700 protein"/>
    <property type="match status" value="1"/>
</dbReference>
<feature type="signal peptide" evidence="13">
    <location>
        <begin position="1"/>
        <end position="23"/>
    </location>
</feature>
<dbReference type="InterPro" id="IPR000719">
    <property type="entry name" value="Prot_kinase_dom"/>
</dbReference>
<keyword evidence="8 12" id="KW-0067">ATP-binding</keyword>
<sequence>MASSAIHHLIFLSFLPFLPVFSASNITLGLSIFAIGDNSSWISPSEEFAFGFRQLDNTNIFLIAIWYAKIPNKTIIWHANTTSPVQTESKVELTASGLTLNSPNGQAIWKAPLPLDTTISYATMLDTGNFVLSSSTNNFVYAWQSFSYPTDTILPTQVLSQGGMLYSRLTEANYSNGRFELHFMNGALELKVCEQSCLHDCSCMVAIFDGNITCWKKRLPLSNGRKESAIAINKTRKGIGVPSLATQVFKEELGMGSFGIVYKGALKFGSKNQVAVKRLDKLSKEGEREFKTEVSAIGKTHHTKIVQLVGYYDKRPQRLLVYELMTNESLANFLFSLPRPSWYQRTQVARGIARGLVYLHEECDAPTIHCDIKPQNILIDEYFTTRISDFGLAKSLMFNQSWTHIGIRGTRGYVAPEWFK</sequence>
<keyword evidence="17" id="KW-1185">Reference proteome</keyword>
<keyword evidence="2" id="KW-0723">Serine/threonine-protein kinase</keyword>
<dbReference type="CDD" id="cd00028">
    <property type="entry name" value="B_lectin"/>
    <property type="match status" value="1"/>
</dbReference>
<dbReference type="EMBL" id="SDRB02000857">
    <property type="protein sequence ID" value="THG22455.1"/>
    <property type="molecule type" value="Genomic_DNA"/>
</dbReference>
<evidence type="ECO:0000259" key="15">
    <source>
        <dbReference type="PROSITE" id="PS50927"/>
    </source>
</evidence>
<keyword evidence="6 12" id="KW-0547">Nucleotide-binding</keyword>
<dbReference type="PROSITE" id="PS50011">
    <property type="entry name" value="PROTEIN_KINASE_DOM"/>
    <property type="match status" value="1"/>
</dbReference>
<accession>A0A4S4F0Q5</accession>